<reference evidence="1 2" key="1">
    <citation type="submission" date="2020-09" db="EMBL/GenBank/DDBJ databases">
        <title>De no assembly of potato wild relative species, Solanum commersonii.</title>
        <authorList>
            <person name="Cho K."/>
        </authorList>
    </citation>
    <scope>NUCLEOTIDE SEQUENCE [LARGE SCALE GENOMIC DNA]</scope>
    <source>
        <strain evidence="1">LZ3.2</strain>
        <tissue evidence="1">Leaf</tissue>
    </source>
</reference>
<evidence type="ECO:0000313" key="1">
    <source>
        <dbReference type="EMBL" id="KAG5576018.1"/>
    </source>
</evidence>
<keyword evidence="2" id="KW-1185">Reference proteome</keyword>
<comment type="caution">
    <text evidence="1">The sequence shown here is derived from an EMBL/GenBank/DDBJ whole genome shotgun (WGS) entry which is preliminary data.</text>
</comment>
<name>A0A9J5WKF6_SOLCO</name>
<accession>A0A9J5WKF6</accession>
<organism evidence="1 2">
    <name type="scientific">Solanum commersonii</name>
    <name type="common">Commerson's wild potato</name>
    <name type="synonym">Commerson's nightshade</name>
    <dbReference type="NCBI Taxonomy" id="4109"/>
    <lineage>
        <taxon>Eukaryota</taxon>
        <taxon>Viridiplantae</taxon>
        <taxon>Streptophyta</taxon>
        <taxon>Embryophyta</taxon>
        <taxon>Tracheophyta</taxon>
        <taxon>Spermatophyta</taxon>
        <taxon>Magnoliopsida</taxon>
        <taxon>eudicotyledons</taxon>
        <taxon>Gunneridae</taxon>
        <taxon>Pentapetalae</taxon>
        <taxon>asterids</taxon>
        <taxon>lamiids</taxon>
        <taxon>Solanales</taxon>
        <taxon>Solanaceae</taxon>
        <taxon>Solanoideae</taxon>
        <taxon>Solaneae</taxon>
        <taxon>Solanum</taxon>
    </lineage>
</organism>
<sequence>MRHDIRLAKSAPKKVKVIEHIVSYNNCNSENVEYEMRYFLQLEMCGGEQHARFILLPPFHKE</sequence>
<dbReference type="Proteomes" id="UP000824120">
    <property type="component" value="Chromosome 11"/>
</dbReference>
<evidence type="ECO:0000313" key="2">
    <source>
        <dbReference type="Proteomes" id="UP000824120"/>
    </source>
</evidence>
<dbReference type="AlphaFoldDB" id="A0A9J5WKF6"/>
<dbReference type="EMBL" id="JACXVP010000011">
    <property type="protein sequence ID" value="KAG5576018.1"/>
    <property type="molecule type" value="Genomic_DNA"/>
</dbReference>
<gene>
    <name evidence="1" type="ORF">H5410_056152</name>
</gene>
<protein>
    <submittedName>
        <fullName evidence="1">Uncharacterized protein</fullName>
    </submittedName>
</protein>
<proteinExistence type="predicted"/>